<protein>
    <recommendedName>
        <fullName evidence="3">Flagellin</fullName>
    </recommendedName>
</protein>
<dbReference type="Gene3D" id="6.10.10.10">
    <property type="entry name" value="Flagellar export chaperone, C-terminal domain"/>
    <property type="match status" value="1"/>
</dbReference>
<comment type="function">
    <text evidence="3">Flagellin is the subunit protein which polymerizes to form the filaments of bacterial flagella.</text>
</comment>
<dbReference type="RefSeq" id="WP_014957978.1">
    <property type="nucleotide sequence ID" value="NC_018645.1"/>
</dbReference>
<dbReference type="PRINTS" id="PR00207">
    <property type="entry name" value="FLAGELLIN"/>
</dbReference>
<dbReference type="InterPro" id="IPR046358">
    <property type="entry name" value="Flagellin_C"/>
</dbReference>
<keyword evidence="7" id="KW-1185">Reference proteome</keyword>
<dbReference type="PANTHER" id="PTHR42792:SF2">
    <property type="entry name" value="FLAGELLIN"/>
    <property type="match status" value="1"/>
</dbReference>
<dbReference type="Pfam" id="PF00700">
    <property type="entry name" value="Flagellin_C"/>
    <property type="match status" value="1"/>
</dbReference>
<keyword evidence="6" id="KW-0282">Flagellum</keyword>
<keyword evidence="6" id="KW-0966">Cell projection</keyword>
<evidence type="ECO:0000256" key="1">
    <source>
        <dbReference type="ARBA" id="ARBA00005709"/>
    </source>
</evidence>
<dbReference type="InterPro" id="IPR001492">
    <property type="entry name" value="Flagellin"/>
</dbReference>
<dbReference type="Proteomes" id="UP000007347">
    <property type="component" value="Chromosome"/>
</dbReference>
<comment type="similarity">
    <text evidence="1 3">Belongs to the bacterial flagellin family.</text>
</comment>
<dbReference type="EMBL" id="FO203503">
    <property type="protein sequence ID" value="CCK80672.1"/>
    <property type="molecule type" value="Genomic_DNA"/>
</dbReference>
<dbReference type="STRING" id="651182.TOL2_C25110"/>
<accession>K0NPC4</accession>
<feature type="domain" description="Flagellin C-terminal" evidence="5">
    <location>
        <begin position="163"/>
        <end position="247"/>
    </location>
</feature>
<dbReference type="Pfam" id="PF00669">
    <property type="entry name" value="Flagellin_N"/>
    <property type="match status" value="1"/>
</dbReference>
<dbReference type="GO" id="GO:0005198">
    <property type="term" value="F:structural molecule activity"/>
    <property type="evidence" value="ECO:0007669"/>
    <property type="project" value="UniProtKB-UniRule"/>
</dbReference>
<dbReference type="OrthoDB" id="9796789at2"/>
<reference evidence="6 7" key="1">
    <citation type="journal article" date="2013" name="Environ. Microbiol.">
        <title>Complete genome, catabolic sub-proteomes and key-metabolites of Desulfobacula toluolica Tol2, a marine, aromatic compound-degrading, sulfate-reducing bacterium.</title>
        <authorList>
            <person name="Wohlbrand L."/>
            <person name="Jacob J.H."/>
            <person name="Kube M."/>
            <person name="Mussmann M."/>
            <person name="Jarling R."/>
            <person name="Beck A."/>
            <person name="Amann R."/>
            <person name="Wilkes H."/>
            <person name="Reinhardt R."/>
            <person name="Rabus R."/>
        </authorList>
    </citation>
    <scope>NUCLEOTIDE SEQUENCE [LARGE SCALE GENOMIC DNA]</scope>
    <source>
        <strain evidence="7">DSM 7467 / Tol2</strain>
    </source>
</reference>
<organism evidence="6 7">
    <name type="scientific">Desulfobacula toluolica (strain DSM 7467 / Tol2)</name>
    <dbReference type="NCBI Taxonomy" id="651182"/>
    <lineage>
        <taxon>Bacteria</taxon>
        <taxon>Pseudomonadati</taxon>
        <taxon>Thermodesulfobacteriota</taxon>
        <taxon>Desulfobacteria</taxon>
        <taxon>Desulfobacterales</taxon>
        <taxon>Desulfobacteraceae</taxon>
        <taxon>Desulfobacula</taxon>
    </lineage>
</organism>
<keyword evidence="3" id="KW-0964">Secreted</keyword>
<dbReference type="Gene3D" id="1.20.1330.10">
    <property type="entry name" value="f41 fragment of flagellin, N-terminal domain"/>
    <property type="match status" value="2"/>
</dbReference>
<keyword evidence="2 3" id="KW-0975">Bacterial flagellum</keyword>
<dbReference type="HOGENOM" id="CLU_011142_2_2_7"/>
<dbReference type="InterPro" id="IPR001029">
    <property type="entry name" value="Flagellin_N"/>
</dbReference>
<dbReference type="GO" id="GO:0005576">
    <property type="term" value="C:extracellular region"/>
    <property type="evidence" value="ECO:0007669"/>
    <property type="project" value="UniProtKB-SubCell"/>
</dbReference>
<feature type="domain" description="Flagellin N-terminal" evidence="4">
    <location>
        <begin position="5"/>
        <end position="140"/>
    </location>
</feature>
<evidence type="ECO:0000256" key="3">
    <source>
        <dbReference type="RuleBase" id="RU362073"/>
    </source>
</evidence>
<keyword evidence="6" id="KW-0969">Cilium</keyword>
<evidence type="ECO:0000313" key="6">
    <source>
        <dbReference type="EMBL" id="CCK80672.1"/>
    </source>
</evidence>
<evidence type="ECO:0000313" key="7">
    <source>
        <dbReference type="Proteomes" id="UP000007347"/>
    </source>
</evidence>
<name>K0NPC4_DESTT</name>
<dbReference type="GO" id="GO:0009288">
    <property type="term" value="C:bacterial-type flagellum"/>
    <property type="evidence" value="ECO:0007669"/>
    <property type="project" value="UniProtKB-SubCell"/>
</dbReference>
<evidence type="ECO:0000256" key="2">
    <source>
        <dbReference type="ARBA" id="ARBA00023143"/>
    </source>
</evidence>
<evidence type="ECO:0000259" key="5">
    <source>
        <dbReference type="Pfam" id="PF00700"/>
    </source>
</evidence>
<dbReference type="InterPro" id="IPR042187">
    <property type="entry name" value="Flagellin_C_sub2"/>
</dbReference>
<evidence type="ECO:0000259" key="4">
    <source>
        <dbReference type="Pfam" id="PF00669"/>
    </source>
</evidence>
<proteinExistence type="inferred from homology"/>
<comment type="subcellular location">
    <subcellularLocation>
        <location evidence="3">Secreted</location>
    </subcellularLocation>
    <subcellularLocation>
        <location evidence="3">Bacterial flagellum</location>
    </subcellularLocation>
</comment>
<sequence length="249" mass="26290">MSLTINNNTLSQSAGNTFRSASNAFDQSLEKISSGKSINRASDDASGLVMANNLNSAANSIGQLSRNASDNISMIQIKEAALGQATQIIQGIGEKVVQAASDAQTPESRMAIQEDVTKSLESLNDLYQGTTFNGKSLFSDAPGLAELSDLDLSSLEGAESAQEAVDSALDSVSSYRSALGSSQNQVESEISNLKTQEISARSSESQIRDVDIAEEVMNMKQLDLLKKTSSFAQNQAANVNAQRVATLLG</sequence>
<dbReference type="PANTHER" id="PTHR42792">
    <property type="entry name" value="FLAGELLIN"/>
    <property type="match status" value="1"/>
</dbReference>
<dbReference type="AlphaFoldDB" id="K0NPC4"/>
<dbReference type="SUPFAM" id="SSF64518">
    <property type="entry name" value="Phase 1 flagellin"/>
    <property type="match status" value="1"/>
</dbReference>
<gene>
    <name evidence="6" type="ordered locus">TOL2_C25110</name>
</gene>
<dbReference type="KEGG" id="dto:TOL2_C25110"/>